<evidence type="ECO:0000313" key="2">
    <source>
        <dbReference type="Proteomes" id="UP000248798"/>
    </source>
</evidence>
<organism evidence="1 2">
    <name type="scientific">Desulfobacter hydrogenophilus</name>
    <dbReference type="NCBI Taxonomy" id="2291"/>
    <lineage>
        <taxon>Bacteria</taxon>
        <taxon>Pseudomonadati</taxon>
        <taxon>Thermodesulfobacteriota</taxon>
        <taxon>Desulfobacteria</taxon>
        <taxon>Desulfobacterales</taxon>
        <taxon>Desulfobacteraceae</taxon>
        <taxon>Desulfobacter</taxon>
    </lineage>
</organism>
<sequence length="59" mass="7071">MGQVLNLYENNNSRPDPEFQFCRRNEVKDLHQRNEEKIIISETKKRAAEKIRAVWITVN</sequence>
<gene>
    <name evidence="1" type="ORF">DO021_02570</name>
</gene>
<dbReference type="AlphaFoldDB" id="A0A328FIG5"/>
<comment type="caution">
    <text evidence="1">The sequence shown here is derived from an EMBL/GenBank/DDBJ whole genome shotgun (WGS) entry which is preliminary data.</text>
</comment>
<dbReference type="EMBL" id="QLNI01000003">
    <property type="protein sequence ID" value="RAM03650.1"/>
    <property type="molecule type" value="Genomic_DNA"/>
</dbReference>
<proteinExistence type="predicted"/>
<accession>A0A328FIG5</accession>
<reference evidence="1 2" key="1">
    <citation type="submission" date="2018-06" db="EMBL/GenBank/DDBJ databases">
        <title>Complete Genome Sequence of Desulfobacter hydrogenophilus (DSM3380).</title>
        <authorList>
            <person name="Marietou A."/>
            <person name="Schreiber L."/>
            <person name="Marshall I."/>
            <person name="Jorgensen B."/>
        </authorList>
    </citation>
    <scope>NUCLEOTIDE SEQUENCE [LARGE SCALE GENOMIC DNA]</scope>
    <source>
        <strain evidence="1 2">DSM 3380</strain>
    </source>
</reference>
<protein>
    <submittedName>
        <fullName evidence="1">Uncharacterized protein</fullName>
    </submittedName>
</protein>
<name>A0A328FIG5_9BACT</name>
<evidence type="ECO:0000313" key="1">
    <source>
        <dbReference type="EMBL" id="RAM03650.1"/>
    </source>
</evidence>
<dbReference type="Proteomes" id="UP000248798">
    <property type="component" value="Unassembled WGS sequence"/>
</dbReference>